<dbReference type="EMBL" id="BOML01000038">
    <property type="protein sequence ID" value="GIE03415.1"/>
    <property type="molecule type" value="Genomic_DNA"/>
</dbReference>
<evidence type="ECO:0000313" key="3">
    <source>
        <dbReference type="Proteomes" id="UP000637628"/>
    </source>
</evidence>
<comment type="caution">
    <text evidence="2">The sequence shown here is derived from an EMBL/GenBank/DDBJ whole genome shotgun (WGS) entry which is preliminary data.</text>
</comment>
<accession>A0ABQ3Z0W4</accession>
<reference evidence="2 3" key="1">
    <citation type="submission" date="2021-01" db="EMBL/GenBank/DDBJ databases">
        <title>Whole genome shotgun sequence of Actinoplanes durhamensis NBRC 14914.</title>
        <authorList>
            <person name="Komaki H."/>
            <person name="Tamura T."/>
        </authorList>
    </citation>
    <scope>NUCLEOTIDE SEQUENCE [LARGE SCALE GENOMIC DNA]</scope>
    <source>
        <strain evidence="2 3">NBRC 14914</strain>
    </source>
</reference>
<organism evidence="2 3">
    <name type="scientific">Paractinoplanes durhamensis</name>
    <dbReference type="NCBI Taxonomy" id="113563"/>
    <lineage>
        <taxon>Bacteria</taxon>
        <taxon>Bacillati</taxon>
        <taxon>Actinomycetota</taxon>
        <taxon>Actinomycetes</taxon>
        <taxon>Micromonosporales</taxon>
        <taxon>Micromonosporaceae</taxon>
        <taxon>Paractinoplanes</taxon>
    </lineage>
</organism>
<sequence length="91" mass="9608">MGADTFTHYQAGADAETAFVQARKEALHQHGHGGYSGTLAEKDTFLVITDQPMSAQAAKALAGELIERNDPRIEDKRGPAGAIASRSQPAS</sequence>
<dbReference type="RefSeq" id="WP_203729288.1">
    <property type="nucleotide sequence ID" value="NZ_BAAATX010000006.1"/>
</dbReference>
<keyword evidence="3" id="KW-1185">Reference proteome</keyword>
<protein>
    <submittedName>
        <fullName evidence="2">Uncharacterized protein</fullName>
    </submittedName>
</protein>
<feature type="compositionally biased region" description="Basic and acidic residues" evidence="1">
    <location>
        <begin position="66"/>
        <end position="78"/>
    </location>
</feature>
<dbReference type="Proteomes" id="UP000637628">
    <property type="component" value="Unassembled WGS sequence"/>
</dbReference>
<evidence type="ECO:0000256" key="1">
    <source>
        <dbReference type="SAM" id="MobiDB-lite"/>
    </source>
</evidence>
<evidence type="ECO:0000313" key="2">
    <source>
        <dbReference type="EMBL" id="GIE03415.1"/>
    </source>
</evidence>
<name>A0ABQ3Z0W4_9ACTN</name>
<gene>
    <name evidence="2" type="ORF">Adu01nite_47650</name>
</gene>
<feature type="region of interest" description="Disordered" evidence="1">
    <location>
        <begin position="66"/>
        <end position="91"/>
    </location>
</feature>
<proteinExistence type="predicted"/>